<organism evidence="6 7">
    <name type="scientific">Vibrio rumoiensis 1S-45</name>
    <dbReference type="NCBI Taxonomy" id="1188252"/>
    <lineage>
        <taxon>Bacteria</taxon>
        <taxon>Pseudomonadati</taxon>
        <taxon>Pseudomonadota</taxon>
        <taxon>Gammaproteobacteria</taxon>
        <taxon>Vibrionales</taxon>
        <taxon>Vibrionaceae</taxon>
        <taxon>Vibrio</taxon>
    </lineage>
</organism>
<name>A0A1E5E2U9_9VIBR</name>
<dbReference type="InterPro" id="IPR006664">
    <property type="entry name" value="OMP_bac"/>
</dbReference>
<evidence type="ECO:0000256" key="2">
    <source>
        <dbReference type="ARBA" id="ARBA00023136"/>
    </source>
</evidence>
<dbReference type="STRING" id="1188252.A1QC_08135"/>
<dbReference type="AlphaFoldDB" id="A0A1E5E2U9"/>
<sequence>MSLLGLSLSATASDTTIDRSGLYLGAKTGWAEFNSCIDNACDDALETAQADRDAALARAKAAELALAADKPQIVYDSNSFATNSATMSSTAKVQTKGILEALKADSTLKARIVGHTDSTGSAAYNVTLSKKRAEAVADYLEYQGIDASRITTQGLGESNPVAINTTEAGRSKNRRVEVFITQ</sequence>
<dbReference type="Gene3D" id="3.30.1330.60">
    <property type="entry name" value="OmpA-like domain"/>
    <property type="match status" value="1"/>
</dbReference>
<dbReference type="PROSITE" id="PS51123">
    <property type="entry name" value="OMPA_2"/>
    <property type="match status" value="1"/>
</dbReference>
<dbReference type="PANTHER" id="PTHR30329:SF21">
    <property type="entry name" value="LIPOPROTEIN YIAD-RELATED"/>
    <property type="match status" value="1"/>
</dbReference>
<proteinExistence type="predicted"/>
<keyword evidence="3" id="KW-0998">Cell outer membrane</keyword>
<evidence type="ECO:0000256" key="3">
    <source>
        <dbReference type="ARBA" id="ARBA00023237"/>
    </source>
</evidence>
<evidence type="ECO:0000259" key="5">
    <source>
        <dbReference type="PROSITE" id="PS51123"/>
    </source>
</evidence>
<dbReference type="PANTHER" id="PTHR30329">
    <property type="entry name" value="STATOR ELEMENT OF FLAGELLAR MOTOR COMPLEX"/>
    <property type="match status" value="1"/>
</dbReference>
<gene>
    <name evidence="6" type="ORF">A1QC_08135</name>
</gene>
<keyword evidence="2 4" id="KW-0472">Membrane</keyword>
<accession>A0A1E5E2U9</accession>
<reference evidence="6 7" key="1">
    <citation type="journal article" date="2012" name="Science">
        <title>Ecological populations of bacteria act as socially cohesive units of antibiotic production and resistance.</title>
        <authorList>
            <person name="Cordero O.X."/>
            <person name="Wildschutte H."/>
            <person name="Kirkup B."/>
            <person name="Proehl S."/>
            <person name="Ngo L."/>
            <person name="Hussain F."/>
            <person name="Le Roux F."/>
            <person name="Mincer T."/>
            <person name="Polz M.F."/>
        </authorList>
    </citation>
    <scope>NUCLEOTIDE SEQUENCE [LARGE SCALE GENOMIC DNA]</scope>
    <source>
        <strain evidence="6 7">1S-45</strain>
    </source>
</reference>
<dbReference type="SUPFAM" id="SSF103088">
    <property type="entry name" value="OmpA-like"/>
    <property type="match status" value="1"/>
</dbReference>
<evidence type="ECO:0000256" key="1">
    <source>
        <dbReference type="ARBA" id="ARBA00004442"/>
    </source>
</evidence>
<dbReference type="PRINTS" id="PR01023">
    <property type="entry name" value="NAFLGMOTY"/>
</dbReference>
<evidence type="ECO:0000313" key="6">
    <source>
        <dbReference type="EMBL" id="OEF25877.1"/>
    </source>
</evidence>
<dbReference type="InterPro" id="IPR036737">
    <property type="entry name" value="OmpA-like_sf"/>
</dbReference>
<comment type="caution">
    <text evidence="6">The sequence shown here is derived from an EMBL/GenBank/DDBJ whole genome shotgun (WGS) entry which is preliminary data.</text>
</comment>
<feature type="domain" description="OmpA-like" evidence="5">
    <location>
        <begin position="67"/>
        <end position="182"/>
    </location>
</feature>
<dbReference type="InterPro" id="IPR006665">
    <property type="entry name" value="OmpA-like"/>
</dbReference>
<evidence type="ECO:0000313" key="7">
    <source>
        <dbReference type="Proteomes" id="UP000094070"/>
    </source>
</evidence>
<dbReference type="Pfam" id="PF00691">
    <property type="entry name" value="OmpA"/>
    <property type="match status" value="1"/>
</dbReference>
<dbReference type="Proteomes" id="UP000094070">
    <property type="component" value="Unassembled WGS sequence"/>
</dbReference>
<dbReference type="RefSeq" id="WP_017023868.1">
    <property type="nucleotide sequence ID" value="NZ_AJYK02000057.1"/>
</dbReference>
<dbReference type="InterPro" id="IPR050330">
    <property type="entry name" value="Bact_OuterMem_StrucFunc"/>
</dbReference>
<evidence type="ECO:0000256" key="4">
    <source>
        <dbReference type="PROSITE-ProRule" id="PRU00473"/>
    </source>
</evidence>
<comment type="subcellular location">
    <subcellularLocation>
        <location evidence="1">Cell outer membrane</location>
    </subcellularLocation>
</comment>
<dbReference type="PRINTS" id="PR01021">
    <property type="entry name" value="OMPADOMAIN"/>
</dbReference>
<keyword evidence="7" id="KW-1185">Reference proteome</keyword>
<dbReference type="OrthoDB" id="9792521at2"/>
<dbReference type="CDD" id="cd07185">
    <property type="entry name" value="OmpA_C-like"/>
    <property type="match status" value="1"/>
</dbReference>
<protein>
    <recommendedName>
        <fullName evidence="5">OmpA-like domain-containing protein</fullName>
    </recommendedName>
</protein>
<dbReference type="GO" id="GO:0009279">
    <property type="term" value="C:cell outer membrane"/>
    <property type="evidence" value="ECO:0007669"/>
    <property type="project" value="UniProtKB-SubCell"/>
</dbReference>
<dbReference type="EMBL" id="AJYK02000057">
    <property type="protein sequence ID" value="OEF25877.1"/>
    <property type="molecule type" value="Genomic_DNA"/>
</dbReference>
<dbReference type="eggNOG" id="COG2885">
    <property type="taxonomic scope" value="Bacteria"/>
</dbReference>